<keyword evidence="2" id="KW-0472">Membrane</keyword>
<feature type="region of interest" description="Disordered" evidence="1">
    <location>
        <begin position="82"/>
        <end position="116"/>
    </location>
</feature>
<protein>
    <submittedName>
        <fullName evidence="3">Uncharacterized protein</fullName>
    </submittedName>
</protein>
<evidence type="ECO:0000313" key="3">
    <source>
        <dbReference type="EMBL" id="TRY81260.1"/>
    </source>
</evidence>
<evidence type="ECO:0000256" key="1">
    <source>
        <dbReference type="SAM" id="MobiDB-lite"/>
    </source>
</evidence>
<comment type="caution">
    <text evidence="3">The sequence shown here is derived from an EMBL/GenBank/DDBJ whole genome shotgun (WGS) entry which is preliminary data.</text>
</comment>
<dbReference type="AlphaFoldDB" id="A0A553PU97"/>
<organism evidence="3 4">
    <name type="scientific">Danionella cerebrum</name>
    <dbReference type="NCBI Taxonomy" id="2873325"/>
    <lineage>
        <taxon>Eukaryota</taxon>
        <taxon>Metazoa</taxon>
        <taxon>Chordata</taxon>
        <taxon>Craniata</taxon>
        <taxon>Vertebrata</taxon>
        <taxon>Euteleostomi</taxon>
        <taxon>Actinopterygii</taxon>
        <taxon>Neopterygii</taxon>
        <taxon>Teleostei</taxon>
        <taxon>Ostariophysi</taxon>
        <taxon>Cypriniformes</taxon>
        <taxon>Danionidae</taxon>
        <taxon>Danioninae</taxon>
        <taxon>Danionella</taxon>
    </lineage>
</organism>
<evidence type="ECO:0000313" key="4">
    <source>
        <dbReference type="Proteomes" id="UP000316079"/>
    </source>
</evidence>
<feature type="compositionally biased region" description="Basic residues" evidence="1">
    <location>
        <begin position="105"/>
        <end position="116"/>
    </location>
</feature>
<reference evidence="3 4" key="1">
    <citation type="journal article" date="2019" name="Sci. Data">
        <title>Hybrid genome assembly and annotation of Danionella translucida.</title>
        <authorList>
            <person name="Kadobianskyi M."/>
            <person name="Schulze L."/>
            <person name="Schuelke M."/>
            <person name="Judkewitz B."/>
        </authorList>
    </citation>
    <scope>NUCLEOTIDE SEQUENCE [LARGE SCALE GENOMIC DNA]</scope>
    <source>
        <strain evidence="3 4">Bolton</strain>
    </source>
</reference>
<dbReference type="OrthoDB" id="10056860at2759"/>
<dbReference type="Proteomes" id="UP000316079">
    <property type="component" value="Unassembled WGS sequence"/>
</dbReference>
<dbReference type="STRING" id="623744.A0A553PU97"/>
<dbReference type="EMBL" id="SRMA01026646">
    <property type="protein sequence ID" value="TRY81260.1"/>
    <property type="molecule type" value="Genomic_DNA"/>
</dbReference>
<feature type="transmembrane region" description="Helical" evidence="2">
    <location>
        <begin position="34"/>
        <end position="53"/>
    </location>
</feature>
<sequence>MFRLRVLTASTIAMVQLSRRYHTGTFQSYQRRRLMLAALAGMTGFSASAGFLWTSAYAETGSSVKHDGQLLEEDLLSNVTEEVEAESALESSGGEEEDEAGLEGKKKKPRVGFRDR</sequence>
<gene>
    <name evidence="3" type="ORF">DNTS_027998</name>
</gene>
<feature type="non-terminal residue" evidence="3">
    <location>
        <position position="116"/>
    </location>
</feature>
<evidence type="ECO:0000256" key="2">
    <source>
        <dbReference type="SAM" id="Phobius"/>
    </source>
</evidence>
<accession>A0A553PU97</accession>
<keyword evidence="2" id="KW-1133">Transmembrane helix</keyword>
<feature type="compositionally biased region" description="Acidic residues" evidence="1">
    <location>
        <begin position="82"/>
        <end position="101"/>
    </location>
</feature>
<proteinExistence type="predicted"/>
<keyword evidence="4" id="KW-1185">Reference proteome</keyword>
<keyword evidence="2" id="KW-0812">Transmembrane</keyword>
<name>A0A553PU97_9TELE</name>